<evidence type="ECO:0000313" key="2">
    <source>
        <dbReference type="Proteomes" id="UP000076502"/>
    </source>
</evidence>
<reference evidence="1 2" key="1">
    <citation type="submission" date="2015-07" db="EMBL/GenBank/DDBJ databases">
        <title>The genome of Dufourea novaeangliae.</title>
        <authorList>
            <person name="Pan H."/>
            <person name="Kapheim K."/>
        </authorList>
    </citation>
    <scope>NUCLEOTIDE SEQUENCE [LARGE SCALE GENOMIC DNA]</scope>
    <source>
        <strain evidence="1">0120121106</strain>
        <tissue evidence="1">Whole body</tissue>
    </source>
</reference>
<accession>A0A154P285</accession>
<protein>
    <submittedName>
        <fullName evidence="1">Uncharacterized protein</fullName>
    </submittedName>
</protein>
<gene>
    <name evidence="1" type="ORF">WN55_07131</name>
</gene>
<dbReference type="Proteomes" id="UP000076502">
    <property type="component" value="Unassembled WGS sequence"/>
</dbReference>
<dbReference type="AlphaFoldDB" id="A0A154P285"/>
<dbReference type="EMBL" id="KQ434804">
    <property type="protein sequence ID" value="KZC06045.1"/>
    <property type="molecule type" value="Genomic_DNA"/>
</dbReference>
<proteinExistence type="predicted"/>
<evidence type="ECO:0000313" key="1">
    <source>
        <dbReference type="EMBL" id="KZC06045.1"/>
    </source>
</evidence>
<name>A0A154P285_DUFNO</name>
<keyword evidence="2" id="KW-1185">Reference proteome</keyword>
<organism evidence="1 2">
    <name type="scientific">Dufourea novaeangliae</name>
    <name type="common">Sweat bee</name>
    <dbReference type="NCBI Taxonomy" id="178035"/>
    <lineage>
        <taxon>Eukaryota</taxon>
        <taxon>Metazoa</taxon>
        <taxon>Ecdysozoa</taxon>
        <taxon>Arthropoda</taxon>
        <taxon>Hexapoda</taxon>
        <taxon>Insecta</taxon>
        <taxon>Pterygota</taxon>
        <taxon>Neoptera</taxon>
        <taxon>Endopterygota</taxon>
        <taxon>Hymenoptera</taxon>
        <taxon>Apocrita</taxon>
        <taxon>Aculeata</taxon>
        <taxon>Apoidea</taxon>
        <taxon>Anthophila</taxon>
        <taxon>Halictidae</taxon>
        <taxon>Rophitinae</taxon>
        <taxon>Dufourea</taxon>
    </lineage>
</organism>
<sequence length="252" mass="28155">MVLRFWVTVNGAPGEILRLYGPSSWLLFLMLHQLFRDVRLRKVFTVGLLFEGLDFDQDAMLEKIVTDKQKIVLRRSGPARPAHQFPETLLARRLTGRLGNESNSVNETAESSRLQAPPKLRSFFVSAFIEGQTNVWDNLIKMAVGTRGMRDIANAVYRDPRILRTSISLKGVVLATTENCVASSPGYTTPSGGWQRCRRDSTVSLAGKPTLFEAPRSFCYPGNRPILAEKLAPDLRDVGPDRIYVFVGELSA</sequence>